<dbReference type="RefSeq" id="WP_124316823.1">
    <property type="nucleotide sequence ID" value="NZ_AP028155.1"/>
</dbReference>
<reference evidence="2 3" key="1">
    <citation type="submission" date="2020-08" db="EMBL/GenBank/DDBJ databases">
        <title>Genomic Encyclopedia of Type Strains, Phase IV (KMG-IV): sequencing the most valuable type-strain genomes for metagenomic binning, comparative biology and taxonomic classification.</title>
        <authorList>
            <person name="Goeker M."/>
        </authorList>
    </citation>
    <scope>NUCLEOTIDE SEQUENCE [LARGE SCALE GENOMIC DNA]</scope>
    <source>
        <strain evidence="2 3">DSM 105721</strain>
    </source>
</reference>
<feature type="domain" description="DUF4435" evidence="1">
    <location>
        <begin position="26"/>
        <end position="262"/>
    </location>
</feature>
<name>A0A7W6HUK0_9BACT</name>
<evidence type="ECO:0000259" key="1">
    <source>
        <dbReference type="Pfam" id="PF14491"/>
    </source>
</evidence>
<proteinExistence type="predicted"/>
<organism evidence="2 3">
    <name type="scientific">Butyricimonas faecihominis</name>
    <dbReference type="NCBI Taxonomy" id="1472416"/>
    <lineage>
        <taxon>Bacteria</taxon>
        <taxon>Pseudomonadati</taxon>
        <taxon>Bacteroidota</taxon>
        <taxon>Bacteroidia</taxon>
        <taxon>Bacteroidales</taxon>
        <taxon>Odoribacteraceae</taxon>
        <taxon>Butyricimonas</taxon>
    </lineage>
</organism>
<dbReference type="EMBL" id="JACIES010000002">
    <property type="protein sequence ID" value="MBB4025246.1"/>
    <property type="molecule type" value="Genomic_DNA"/>
</dbReference>
<comment type="caution">
    <text evidence="2">The sequence shown here is derived from an EMBL/GenBank/DDBJ whole genome shotgun (WGS) entry which is preliminary data.</text>
</comment>
<dbReference type="InterPro" id="IPR029492">
    <property type="entry name" value="DUF4435"/>
</dbReference>
<dbReference type="AlphaFoldDB" id="A0A7W6HUK0"/>
<keyword evidence="3" id="KW-1185">Reference proteome</keyword>
<dbReference type="OrthoDB" id="1024189at2"/>
<sequence length="310" mass="36777">MTPEEYQFRQLEAKRYKASLSLSGRRAVIYMEDKNDKEFWSSVLKHYKPEATFYFVYGSRTSGSGCQQCFKYKDFLDEKFLIAVDSDFRYLMQEKEISAMHYVLQTYTYSFENHYCYKDNLQGALRRSCEDDSVDLIFSFPRFVEEFSEIIYPLFVYLLHCIRVNNKNFTREEFRDVLSGMIKVDGSIAENGKKILDVLRERVEIQLEQIKSKEKTFSSETEAYLHEVLGLNKKTTYLYLRGHDMFRILVSQGREVVKSHIRYEKQKAGEEQYRVVLAKHHSFEKELLSNLIYSYPEIEKIGKDIQDVLG</sequence>
<evidence type="ECO:0000313" key="3">
    <source>
        <dbReference type="Proteomes" id="UP000546007"/>
    </source>
</evidence>
<evidence type="ECO:0000313" key="2">
    <source>
        <dbReference type="EMBL" id="MBB4025246.1"/>
    </source>
</evidence>
<accession>A0A7W6HUK0</accession>
<dbReference type="GeneID" id="93099534"/>
<gene>
    <name evidence="2" type="ORF">GGR14_001018</name>
</gene>
<protein>
    <recommendedName>
        <fullName evidence="1">DUF4435 domain-containing protein</fullName>
    </recommendedName>
</protein>
<dbReference type="Proteomes" id="UP000546007">
    <property type="component" value="Unassembled WGS sequence"/>
</dbReference>
<dbReference type="Pfam" id="PF14491">
    <property type="entry name" value="DUF4435"/>
    <property type="match status" value="1"/>
</dbReference>